<protein>
    <submittedName>
        <fullName evidence="2">Uncharacterized protein</fullName>
    </submittedName>
</protein>
<reference evidence="2 3" key="1">
    <citation type="journal article" date="2023" name="Int. J. Mol. Sci.">
        <title>De Novo Assembly and Annotation of 11 Diverse Shrub Willow (Salix) Genomes Reveals Novel Gene Organization in Sex-Linked Regions.</title>
        <authorList>
            <person name="Hyden B."/>
            <person name="Feng K."/>
            <person name="Yates T.B."/>
            <person name="Jawdy S."/>
            <person name="Cereghino C."/>
            <person name="Smart L.B."/>
            <person name="Muchero W."/>
        </authorList>
    </citation>
    <scope>NUCLEOTIDE SEQUENCE [LARGE SCALE GENOMIC DNA]</scope>
    <source>
        <tissue evidence="2">Shoot tip</tissue>
    </source>
</reference>
<gene>
    <name evidence="2" type="ORF">OIU84_012457</name>
</gene>
<comment type="caution">
    <text evidence="2">The sequence shown here is derived from an EMBL/GenBank/DDBJ whole genome shotgun (WGS) entry which is preliminary data.</text>
</comment>
<dbReference type="AlphaFoldDB" id="A0AAD6NTB8"/>
<evidence type="ECO:0000313" key="3">
    <source>
        <dbReference type="Proteomes" id="UP001162972"/>
    </source>
</evidence>
<keyword evidence="3" id="KW-1185">Reference proteome</keyword>
<organism evidence="2 3">
    <name type="scientific">Salix udensis</name>
    <dbReference type="NCBI Taxonomy" id="889485"/>
    <lineage>
        <taxon>Eukaryota</taxon>
        <taxon>Viridiplantae</taxon>
        <taxon>Streptophyta</taxon>
        <taxon>Embryophyta</taxon>
        <taxon>Tracheophyta</taxon>
        <taxon>Spermatophyta</taxon>
        <taxon>Magnoliopsida</taxon>
        <taxon>eudicotyledons</taxon>
        <taxon>Gunneridae</taxon>
        <taxon>Pentapetalae</taxon>
        <taxon>rosids</taxon>
        <taxon>fabids</taxon>
        <taxon>Malpighiales</taxon>
        <taxon>Salicaceae</taxon>
        <taxon>Saliceae</taxon>
        <taxon>Salix</taxon>
    </lineage>
</organism>
<accession>A0AAD6NTB8</accession>
<dbReference type="Proteomes" id="UP001162972">
    <property type="component" value="Chromosome 2"/>
</dbReference>
<sequence>MSFQSSLTTHTEPYPLLSNTSNSTPQVTRTLSVLTYVTSDDSLLRRSRRRFKEAESAAGIFEPLISSGVLIERPRWRRVRWPGTLSITQGVILT</sequence>
<evidence type="ECO:0000313" key="2">
    <source>
        <dbReference type="EMBL" id="KAJ6404278.1"/>
    </source>
</evidence>
<dbReference type="EMBL" id="JAPFFJ010000017">
    <property type="protein sequence ID" value="KAJ6404278.1"/>
    <property type="molecule type" value="Genomic_DNA"/>
</dbReference>
<feature type="region of interest" description="Disordered" evidence="1">
    <location>
        <begin position="1"/>
        <end position="25"/>
    </location>
</feature>
<evidence type="ECO:0000256" key="1">
    <source>
        <dbReference type="SAM" id="MobiDB-lite"/>
    </source>
</evidence>
<name>A0AAD6NTB8_9ROSI</name>
<proteinExistence type="predicted"/>